<name>A0A2J6SW27_9HELO</name>
<protein>
    <submittedName>
        <fullName evidence="3">Uncharacterized protein</fullName>
    </submittedName>
</protein>
<dbReference type="AlphaFoldDB" id="A0A2J6SW27"/>
<evidence type="ECO:0000256" key="1">
    <source>
        <dbReference type="SAM" id="Phobius"/>
    </source>
</evidence>
<keyword evidence="2" id="KW-0732">Signal</keyword>
<keyword evidence="4" id="KW-1185">Reference proteome</keyword>
<evidence type="ECO:0000313" key="3">
    <source>
        <dbReference type="EMBL" id="PMD54873.1"/>
    </source>
</evidence>
<feature type="chain" id="PRO_5014332142" evidence="2">
    <location>
        <begin position="19"/>
        <end position="267"/>
    </location>
</feature>
<reference evidence="3 4" key="1">
    <citation type="submission" date="2016-04" db="EMBL/GenBank/DDBJ databases">
        <title>A degradative enzymes factory behind the ericoid mycorrhizal symbiosis.</title>
        <authorList>
            <consortium name="DOE Joint Genome Institute"/>
            <person name="Martino E."/>
            <person name="Morin E."/>
            <person name="Grelet G."/>
            <person name="Kuo A."/>
            <person name="Kohler A."/>
            <person name="Daghino S."/>
            <person name="Barry K."/>
            <person name="Choi C."/>
            <person name="Cichocki N."/>
            <person name="Clum A."/>
            <person name="Copeland A."/>
            <person name="Hainaut M."/>
            <person name="Haridas S."/>
            <person name="Labutti K."/>
            <person name="Lindquist E."/>
            <person name="Lipzen A."/>
            <person name="Khouja H.-R."/>
            <person name="Murat C."/>
            <person name="Ohm R."/>
            <person name="Olson A."/>
            <person name="Spatafora J."/>
            <person name="Veneault-Fourrey C."/>
            <person name="Henrissat B."/>
            <person name="Grigoriev I."/>
            <person name="Martin F."/>
            <person name="Perotto S."/>
        </authorList>
    </citation>
    <scope>NUCLEOTIDE SEQUENCE [LARGE SCALE GENOMIC DNA]</scope>
    <source>
        <strain evidence="3 4">E</strain>
    </source>
</reference>
<accession>A0A2J6SW27</accession>
<keyword evidence="1" id="KW-0812">Transmembrane</keyword>
<keyword evidence="1" id="KW-1133">Transmembrane helix</keyword>
<dbReference type="EMBL" id="KZ613856">
    <property type="protein sequence ID" value="PMD54873.1"/>
    <property type="molecule type" value="Genomic_DNA"/>
</dbReference>
<dbReference type="GeneID" id="36595977"/>
<keyword evidence="1" id="KW-0472">Membrane</keyword>
<dbReference type="Proteomes" id="UP000235371">
    <property type="component" value="Unassembled WGS sequence"/>
</dbReference>
<dbReference type="RefSeq" id="XP_024731777.1">
    <property type="nucleotide sequence ID" value="XM_024887901.1"/>
</dbReference>
<proteinExistence type="predicted"/>
<evidence type="ECO:0000256" key="2">
    <source>
        <dbReference type="SAM" id="SignalP"/>
    </source>
</evidence>
<evidence type="ECO:0000313" key="4">
    <source>
        <dbReference type="Proteomes" id="UP000235371"/>
    </source>
</evidence>
<feature type="transmembrane region" description="Helical" evidence="1">
    <location>
        <begin position="215"/>
        <end position="234"/>
    </location>
</feature>
<dbReference type="InParanoid" id="A0A2J6SW27"/>
<feature type="signal peptide" evidence="2">
    <location>
        <begin position="1"/>
        <end position="18"/>
    </location>
</feature>
<organism evidence="3 4">
    <name type="scientific">Hyaloscypha bicolor E</name>
    <dbReference type="NCBI Taxonomy" id="1095630"/>
    <lineage>
        <taxon>Eukaryota</taxon>
        <taxon>Fungi</taxon>
        <taxon>Dikarya</taxon>
        <taxon>Ascomycota</taxon>
        <taxon>Pezizomycotina</taxon>
        <taxon>Leotiomycetes</taxon>
        <taxon>Helotiales</taxon>
        <taxon>Hyaloscyphaceae</taxon>
        <taxon>Hyaloscypha</taxon>
        <taxon>Hyaloscypha bicolor</taxon>
    </lineage>
</organism>
<dbReference type="OrthoDB" id="3562979at2759"/>
<sequence length="267" mass="29333">MKLPLPLTLVFSLHLLNASPIPNKYRNTLSADYHFCYSAAYQPGQRVAFTSTPKTPPQTLSNAHFPSHQTFSPSSSASAHQAAEQAFNNAPITPSKRLERRQALSAEVPLESSYLLSLANTPTILEQQDRFPKVISATNTLAAKATSALPYLRKEDAKKYWETLPHGSTSGEHEGYDEIVAGDKIAALGSTRICADGFAIEGFYSREPTKTYDDILVVGILVLFLVAVVAWDAAEIIGDVFVPLTFRLLFISNRADNMCVHKFCGIR</sequence>
<gene>
    <name evidence="3" type="ORF">K444DRAFT_696070</name>
</gene>